<comment type="caution">
    <text evidence="1">The sequence shown here is derived from an EMBL/GenBank/DDBJ whole genome shotgun (WGS) entry which is preliminary data.</text>
</comment>
<protein>
    <submittedName>
        <fullName evidence="1">Uncharacterized protein</fullName>
    </submittedName>
</protein>
<name>A0A1F6G639_9PROT</name>
<organism evidence="1 2">
    <name type="scientific">Candidatus Lambdaproteobacteria bacterium RIFOXYD2_FULL_50_16</name>
    <dbReference type="NCBI Taxonomy" id="1817772"/>
    <lineage>
        <taxon>Bacteria</taxon>
        <taxon>Pseudomonadati</taxon>
        <taxon>Pseudomonadota</taxon>
        <taxon>Candidatus Lambdaproteobacteria</taxon>
    </lineage>
</organism>
<gene>
    <name evidence="1" type="ORF">A2527_11770</name>
</gene>
<accession>A0A1F6G639</accession>
<dbReference type="STRING" id="1817772.A2527_11770"/>
<dbReference type="AlphaFoldDB" id="A0A1F6G639"/>
<dbReference type="EMBL" id="MFNE01000047">
    <property type="protein sequence ID" value="OGG93578.1"/>
    <property type="molecule type" value="Genomic_DNA"/>
</dbReference>
<dbReference type="Proteomes" id="UP000178449">
    <property type="component" value="Unassembled WGS sequence"/>
</dbReference>
<sequence length="645" mass="72862">MNAKPDFSQTIDQFIRLQKRRRIVSDERDTTLLDLIEQSEPLDIQEVMDGFEQIRGGLPKNDEVIQAVTDAFLDAVKALNKLNPSRRLFALETFNYLGNPENLALVSEALLFANDQEIKPVALSFLQAFGGTDQVITTLSLHQDLFEARTRDSQLHALSTFRYDMSERLLALLNQDFVLAEATALAIETDLSLDLLRHIVKKNNAETLSGALVQNRQLSINLARLIGFVQGHRVMPIYAKKRADYLKNFVLDLSKPDRIRGVAPADLSKVIACFLFTNDQLAPKDELVALMVDDLMFASQTCEQAQRAFLDQLAPTTIDGILKDLRDFIKEIHRYPSHDIETAFKVAKSKYEAGYRNDGTLFGRISDAILDLKERGIVLAHSISDLVLRVKNALTFAKNEENQPGKTLDQLFDEIPEQNDLSEFRQIAKDPTALERAQDYIQVQTSEAGYRSAMSDGGKRAAAVNHQLLGDDEALQIYKVAFRALFKKVGGPKSQLIFNEFKHPQASHPVTEHYLAYLIPMPGDDPMLFCLGVGYFEKDLQWKDEDKDTHSVADIYMDPYCFLMRVRNEDNVMSARSRKLITDDKRLKDKEYKAVNLRNEAYSGACLGILLDVLHLLDDSDWEAPGTQKLLAFLFSATGTTPEYL</sequence>
<evidence type="ECO:0000313" key="2">
    <source>
        <dbReference type="Proteomes" id="UP000178449"/>
    </source>
</evidence>
<evidence type="ECO:0000313" key="1">
    <source>
        <dbReference type="EMBL" id="OGG93578.1"/>
    </source>
</evidence>
<reference evidence="1 2" key="1">
    <citation type="journal article" date="2016" name="Nat. Commun.">
        <title>Thousands of microbial genomes shed light on interconnected biogeochemical processes in an aquifer system.</title>
        <authorList>
            <person name="Anantharaman K."/>
            <person name="Brown C.T."/>
            <person name="Hug L.A."/>
            <person name="Sharon I."/>
            <person name="Castelle C.J."/>
            <person name="Probst A.J."/>
            <person name="Thomas B.C."/>
            <person name="Singh A."/>
            <person name="Wilkins M.J."/>
            <person name="Karaoz U."/>
            <person name="Brodie E.L."/>
            <person name="Williams K.H."/>
            <person name="Hubbard S.S."/>
            <person name="Banfield J.F."/>
        </authorList>
    </citation>
    <scope>NUCLEOTIDE SEQUENCE [LARGE SCALE GENOMIC DNA]</scope>
</reference>
<proteinExistence type="predicted"/>